<dbReference type="Gene3D" id="1.10.10.60">
    <property type="entry name" value="Homeodomain-like"/>
    <property type="match status" value="1"/>
</dbReference>
<keyword evidence="3" id="KW-0804">Transcription</keyword>
<dbReference type="PROSITE" id="PS01124">
    <property type="entry name" value="HTH_ARAC_FAMILY_2"/>
    <property type="match status" value="1"/>
</dbReference>
<dbReference type="InterPro" id="IPR050204">
    <property type="entry name" value="AraC_XylS_family_regulators"/>
</dbReference>
<evidence type="ECO:0000256" key="1">
    <source>
        <dbReference type="ARBA" id="ARBA00023015"/>
    </source>
</evidence>
<dbReference type="EMBL" id="FNBE01000003">
    <property type="protein sequence ID" value="SDF00488.1"/>
    <property type="molecule type" value="Genomic_DNA"/>
</dbReference>
<sequence>MDGRYREVAPPAALRGLIECAWLSTGGPGARVLPDGCMDLLWSAGTLSVAGPDTTAFLTTGAPEWTAGVRFRPGVLPRLLGVPASALRDRREPLDAVAPAVATHLGAALDTAPDTAPGTGGSAPDALLGAVLRLDRPHRASRDTTPWALPALAHVTARLAAGARVDTLADELGWSARSLTRQCTAVYGYGPAMLRRVLRFRAASSLVHAGVAPAEVAARTGYADQPHLTREFRALAGVTPAALHT</sequence>
<dbReference type="GO" id="GO:0043565">
    <property type="term" value="F:sequence-specific DNA binding"/>
    <property type="evidence" value="ECO:0007669"/>
    <property type="project" value="InterPro"/>
</dbReference>
<evidence type="ECO:0000313" key="6">
    <source>
        <dbReference type="Proteomes" id="UP000198967"/>
    </source>
</evidence>
<dbReference type="PANTHER" id="PTHR46796:SF15">
    <property type="entry name" value="BLL1074 PROTEIN"/>
    <property type="match status" value="1"/>
</dbReference>
<dbReference type="Pfam" id="PF20240">
    <property type="entry name" value="DUF6597"/>
    <property type="match status" value="1"/>
</dbReference>
<dbReference type="InterPro" id="IPR018060">
    <property type="entry name" value="HTH_AraC"/>
</dbReference>
<evidence type="ECO:0000256" key="3">
    <source>
        <dbReference type="ARBA" id="ARBA00023163"/>
    </source>
</evidence>
<gene>
    <name evidence="5" type="ORF">SAMN05216377_10333</name>
</gene>
<organism evidence="5 6">
    <name type="scientific">Pseudonocardia oroxyli</name>
    <dbReference type="NCBI Taxonomy" id="366584"/>
    <lineage>
        <taxon>Bacteria</taxon>
        <taxon>Bacillati</taxon>
        <taxon>Actinomycetota</taxon>
        <taxon>Actinomycetes</taxon>
        <taxon>Pseudonocardiales</taxon>
        <taxon>Pseudonocardiaceae</taxon>
        <taxon>Pseudonocardia</taxon>
    </lineage>
</organism>
<evidence type="ECO:0000313" key="5">
    <source>
        <dbReference type="EMBL" id="SDF00488.1"/>
    </source>
</evidence>
<dbReference type="STRING" id="366584.SAMN05216377_10333"/>
<dbReference type="GO" id="GO:0003700">
    <property type="term" value="F:DNA-binding transcription factor activity"/>
    <property type="evidence" value="ECO:0007669"/>
    <property type="project" value="InterPro"/>
</dbReference>
<keyword evidence="1" id="KW-0805">Transcription regulation</keyword>
<dbReference type="SUPFAM" id="SSF46689">
    <property type="entry name" value="Homeodomain-like"/>
    <property type="match status" value="1"/>
</dbReference>
<accession>A0A1G7HJC5</accession>
<dbReference type="PANTHER" id="PTHR46796">
    <property type="entry name" value="HTH-TYPE TRANSCRIPTIONAL ACTIVATOR RHAS-RELATED"/>
    <property type="match status" value="1"/>
</dbReference>
<name>A0A1G7HJC5_PSEOR</name>
<dbReference type="SMART" id="SM00342">
    <property type="entry name" value="HTH_ARAC"/>
    <property type="match status" value="1"/>
</dbReference>
<evidence type="ECO:0000259" key="4">
    <source>
        <dbReference type="PROSITE" id="PS01124"/>
    </source>
</evidence>
<dbReference type="Proteomes" id="UP000198967">
    <property type="component" value="Unassembled WGS sequence"/>
</dbReference>
<dbReference type="OrthoDB" id="9815799at2"/>
<dbReference type="Pfam" id="PF12833">
    <property type="entry name" value="HTH_18"/>
    <property type="match status" value="1"/>
</dbReference>
<dbReference type="RefSeq" id="WP_093077591.1">
    <property type="nucleotide sequence ID" value="NZ_FNBE01000003.1"/>
</dbReference>
<dbReference type="InterPro" id="IPR046532">
    <property type="entry name" value="DUF6597"/>
</dbReference>
<keyword evidence="2" id="KW-0238">DNA-binding</keyword>
<protein>
    <submittedName>
        <fullName evidence="5">Transcriptional regulator, AraC family</fullName>
    </submittedName>
</protein>
<keyword evidence="6" id="KW-1185">Reference proteome</keyword>
<reference evidence="5 6" key="1">
    <citation type="submission" date="2016-10" db="EMBL/GenBank/DDBJ databases">
        <authorList>
            <person name="de Groot N.N."/>
        </authorList>
    </citation>
    <scope>NUCLEOTIDE SEQUENCE [LARGE SCALE GENOMIC DNA]</scope>
    <source>
        <strain evidence="5 6">CGMCC 4.3143</strain>
    </source>
</reference>
<proteinExistence type="predicted"/>
<dbReference type="InterPro" id="IPR009057">
    <property type="entry name" value="Homeodomain-like_sf"/>
</dbReference>
<feature type="domain" description="HTH araC/xylS-type" evidence="4">
    <location>
        <begin position="149"/>
        <end position="245"/>
    </location>
</feature>
<dbReference type="AlphaFoldDB" id="A0A1G7HJC5"/>
<evidence type="ECO:0000256" key="2">
    <source>
        <dbReference type="ARBA" id="ARBA00023125"/>
    </source>
</evidence>